<dbReference type="OrthoDB" id="2017974at2759"/>
<feature type="region of interest" description="Disordered" evidence="1">
    <location>
        <begin position="117"/>
        <end position="207"/>
    </location>
</feature>
<organism evidence="3 4">
    <name type="scientific">Linnemannia elongata AG-77</name>
    <dbReference type="NCBI Taxonomy" id="1314771"/>
    <lineage>
        <taxon>Eukaryota</taxon>
        <taxon>Fungi</taxon>
        <taxon>Fungi incertae sedis</taxon>
        <taxon>Mucoromycota</taxon>
        <taxon>Mortierellomycotina</taxon>
        <taxon>Mortierellomycetes</taxon>
        <taxon>Mortierellales</taxon>
        <taxon>Mortierellaceae</taxon>
        <taxon>Linnemannia</taxon>
    </lineage>
</organism>
<feature type="region of interest" description="Disordered" evidence="1">
    <location>
        <begin position="1"/>
        <end position="39"/>
    </location>
</feature>
<dbReference type="SMART" id="SM00670">
    <property type="entry name" value="PINc"/>
    <property type="match status" value="1"/>
</dbReference>
<dbReference type="Gene3D" id="3.40.50.1010">
    <property type="entry name" value="5'-nuclease"/>
    <property type="match status" value="1"/>
</dbReference>
<evidence type="ECO:0000256" key="1">
    <source>
        <dbReference type="SAM" id="MobiDB-lite"/>
    </source>
</evidence>
<protein>
    <recommendedName>
        <fullName evidence="2">PIN domain-containing protein</fullName>
    </recommendedName>
</protein>
<dbReference type="GO" id="GO:0005634">
    <property type="term" value="C:nucleus"/>
    <property type="evidence" value="ECO:0007669"/>
    <property type="project" value="TreeGrafter"/>
</dbReference>
<dbReference type="InterPro" id="IPR002716">
    <property type="entry name" value="PIN_dom"/>
</dbReference>
<dbReference type="Proteomes" id="UP000078512">
    <property type="component" value="Unassembled WGS sequence"/>
</dbReference>
<dbReference type="Pfam" id="PF13638">
    <property type="entry name" value="PIN_4"/>
    <property type="match status" value="1"/>
</dbReference>
<accession>A0A197JMH9</accession>
<dbReference type="SUPFAM" id="SSF88723">
    <property type="entry name" value="PIN domain-like"/>
    <property type="match status" value="1"/>
</dbReference>
<feature type="compositionally biased region" description="Low complexity" evidence="1">
    <location>
        <begin position="154"/>
        <end position="163"/>
    </location>
</feature>
<sequence>MPEDPQALHLQHEQERHTLEQEQLQEQERLVQHQQQTFQEQEQNYIRLQNEYHQDPTPQRAHEILMLEQEGKHSQELFAQQQQHVLERQQQERLRMQERQWAQEHIVMQQIQAQQLLQQQQHHQHHQQQHHQHQHQHQHEQHHYQEQQHHQHQEQQQPTFQQQQRHHQLHHHDHEQYHQQQHQHHQQQHTHQIQQHVRESDSDSETMDVDDEVGLHSIASTITNLRQHIKPGHISPSSVAAWAEDAAAQRRADDNDPDAAVILDTNILISHLNFFQSLVKSYGPTTDKSSNSRSSRRGSMNGLEKSEDVVFVVPWIVMQELDGLKGGGRQGSEIDVSGKARLAIEFLRAELSKQSSTSRLRGQKMSELVAKAEANDDKILDCCQYFRILYPDPTKTKIILFTNDKNLSVKAMVHEVEVISRFTVQLELLSVRNSISRSSMDDTSNNIASLGHTDHSGGGGGGGDDDDDVMIDGDAVLKPSNSKSSETRPRNGSRKNSSRSLNEFRAEHNDRELQRIKSSSIQTTVIPDGMDPNLFRLTNHVLKNLRRFLEAVVPDHLQARYGTKWKDITNFDKASGGHIKEEEMKWDSKRLAQPVKILQEHWVVFADVYERPSQARKARESVDRLQSFVKTWTRVEVFGLGKVYKKDVRVLLEDVDVVLSGVTTLPDSVDLSSLPNTASFYDARKRITLMKDWRAECDRLQD</sequence>
<dbReference type="GO" id="GO:0004540">
    <property type="term" value="F:RNA nuclease activity"/>
    <property type="evidence" value="ECO:0007669"/>
    <property type="project" value="UniProtKB-ARBA"/>
</dbReference>
<evidence type="ECO:0000313" key="3">
    <source>
        <dbReference type="EMBL" id="OAQ26452.1"/>
    </source>
</evidence>
<gene>
    <name evidence="3" type="ORF">K457DRAFT_22115</name>
</gene>
<dbReference type="CDD" id="cd18727">
    <property type="entry name" value="PIN_Swt1-like"/>
    <property type="match status" value="1"/>
</dbReference>
<feature type="compositionally biased region" description="Basic and acidic residues" evidence="1">
    <location>
        <begin position="10"/>
        <end position="31"/>
    </location>
</feature>
<feature type="compositionally biased region" description="Basic and acidic residues" evidence="1">
    <location>
        <begin position="137"/>
        <end position="153"/>
    </location>
</feature>
<feature type="compositionally biased region" description="Basic residues" evidence="1">
    <location>
        <begin position="122"/>
        <end position="136"/>
    </location>
</feature>
<evidence type="ECO:0000313" key="4">
    <source>
        <dbReference type="Proteomes" id="UP000078512"/>
    </source>
</evidence>
<dbReference type="AlphaFoldDB" id="A0A197JMH9"/>
<feature type="domain" description="PIN" evidence="2">
    <location>
        <begin position="259"/>
        <end position="409"/>
    </location>
</feature>
<evidence type="ECO:0000259" key="2">
    <source>
        <dbReference type="SMART" id="SM00670"/>
    </source>
</evidence>
<dbReference type="STRING" id="1314771.A0A197JMH9"/>
<keyword evidence="4" id="KW-1185">Reference proteome</keyword>
<feature type="compositionally biased region" description="Polar residues" evidence="1">
    <location>
        <begin position="437"/>
        <end position="448"/>
    </location>
</feature>
<dbReference type="PANTHER" id="PTHR16161">
    <property type="entry name" value="TRANSCRIPTIONAL PROTEIN SWT1"/>
    <property type="match status" value="1"/>
</dbReference>
<proteinExistence type="predicted"/>
<name>A0A197JMH9_9FUNG</name>
<dbReference type="PANTHER" id="PTHR16161:SF0">
    <property type="entry name" value="TRANSCRIPTIONAL PROTEIN SWT1"/>
    <property type="match status" value="1"/>
</dbReference>
<dbReference type="EMBL" id="KV442067">
    <property type="protein sequence ID" value="OAQ26452.1"/>
    <property type="molecule type" value="Genomic_DNA"/>
</dbReference>
<dbReference type="InterPro" id="IPR052626">
    <property type="entry name" value="SWT1_Regulator"/>
</dbReference>
<reference evidence="3 4" key="1">
    <citation type="submission" date="2016-05" db="EMBL/GenBank/DDBJ databases">
        <title>Genome sequencing reveals origins of a unique bacterial endosymbiosis in the earliest lineages of terrestrial Fungi.</title>
        <authorList>
            <consortium name="DOE Joint Genome Institute"/>
            <person name="Uehling J."/>
            <person name="Gryganskyi A."/>
            <person name="Hameed K."/>
            <person name="Tschaplinski T."/>
            <person name="Misztal P."/>
            <person name="Wu S."/>
            <person name="Desiro A."/>
            <person name="Vande Pol N."/>
            <person name="Du Z.-Y."/>
            <person name="Zienkiewicz A."/>
            <person name="Zienkiewicz K."/>
            <person name="Morin E."/>
            <person name="Tisserant E."/>
            <person name="Splivallo R."/>
            <person name="Hainaut M."/>
            <person name="Henrissat B."/>
            <person name="Ohm R."/>
            <person name="Kuo A."/>
            <person name="Yan J."/>
            <person name="Lipzen A."/>
            <person name="Nolan M."/>
            <person name="Labutti K."/>
            <person name="Barry K."/>
            <person name="Goldstein A."/>
            <person name="Labbe J."/>
            <person name="Schadt C."/>
            <person name="Tuskan G."/>
            <person name="Grigoriev I."/>
            <person name="Martin F."/>
            <person name="Vilgalys R."/>
            <person name="Bonito G."/>
        </authorList>
    </citation>
    <scope>NUCLEOTIDE SEQUENCE [LARGE SCALE GENOMIC DNA]</scope>
    <source>
        <strain evidence="3 4">AG-77</strain>
    </source>
</reference>
<dbReference type="InterPro" id="IPR029060">
    <property type="entry name" value="PIN-like_dom_sf"/>
</dbReference>
<feature type="region of interest" description="Disordered" evidence="1">
    <location>
        <begin position="437"/>
        <end position="509"/>
    </location>
</feature>